<feature type="compositionally biased region" description="Polar residues" evidence="1">
    <location>
        <begin position="213"/>
        <end position="226"/>
    </location>
</feature>
<feature type="region of interest" description="Disordered" evidence="1">
    <location>
        <begin position="1"/>
        <end position="90"/>
    </location>
</feature>
<dbReference type="OrthoDB" id="10488789at2759"/>
<dbReference type="EMBL" id="JAAPAO010000035">
    <property type="protein sequence ID" value="KAF4676398.1"/>
    <property type="molecule type" value="Genomic_DNA"/>
</dbReference>
<reference evidence="2 3" key="1">
    <citation type="submission" date="2020-04" db="EMBL/GenBank/DDBJ databases">
        <title>Perkinsus chesapeaki whole genome sequence.</title>
        <authorList>
            <person name="Bogema D.R."/>
        </authorList>
    </citation>
    <scope>NUCLEOTIDE SEQUENCE [LARGE SCALE GENOMIC DNA]</scope>
    <source>
        <strain evidence="2">ATCC PRA-425</strain>
    </source>
</reference>
<proteinExistence type="predicted"/>
<dbReference type="AlphaFoldDB" id="A0A7J6MXN3"/>
<sequence>MSASGRGRSLTRDGLPAGANGRNIFNFTPSPRRLRSPGSPLKQPPWRPAGMPQRRWMTPPNHCSPEPSPRRRSPENTPRQRRQAPQSGPDAEIVLTIRSVFQKSVTEDKVKDFVLGHLSMAGGVPMEAFRITKYQQRPGEIAISMRVRQTDLGSSTEMVRRLAKALEDPKSRLHRPGSLSSRVFTGARMDVVNPGASQRGWTSPMPTRAHSPPVSTGSPEKSSSVGSARRTSREPVVAKPRPPEPQSRGRSAGVLGSGRIVPKPKKAATVAPQVRDKVVGKEGIKEGQQRRVGSIKTPTAARKEESPFLAKLRENILGKPGQPATGPAAVGYGVTVTPAKVLGAGAPPEPTEGVVIKHGDAEQQAANSILEARRGLKQQEVRTPDSPGSLSAASAARNIDIHTDEVEVPVMDTTLWNRTLYGSAAKFAGPVVRSGDATGEGGQAWAVSEVAPYVRGDELIWKCEVSELLGADLTRSAQSTGPGFGVCSAPAEGGKKVDVAMSLVQATLLGYDVDSVCVAGRWVEADKVFKPDWARDLRIEDSITVVAERSAEGLSIFVNGHEVHRQYLKGKMPKSPRLTIDLLGKVAAVRVLPTADVGEALASWPLVRGSQRSSTSSDYKRGIIRTQASVSSRSAATEGRSSRASTQEAVSVASKSASSRASTTQSYTAVSSSIRPERSSAVPQSYTSTNSHPETNTVTQSYRDSRSGRSSLVPSGTGSSSSRLGGSSVTRSYSVSRTASVTHPSRTDPSESSYGSRTGTVTVSSSGQSYETGSVTVTSSATGTAESVTVTESSGYSSRSESVSVSSSSRSDSYSPSVSVSSSGTENASSVSVTSSYVSSYSSTSS</sequence>
<organism evidence="2 3">
    <name type="scientific">Perkinsus chesapeaki</name>
    <name type="common">Clam parasite</name>
    <name type="synonym">Perkinsus andrewsi</name>
    <dbReference type="NCBI Taxonomy" id="330153"/>
    <lineage>
        <taxon>Eukaryota</taxon>
        <taxon>Sar</taxon>
        <taxon>Alveolata</taxon>
        <taxon>Perkinsozoa</taxon>
        <taxon>Perkinsea</taxon>
        <taxon>Perkinsida</taxon>
        <taxon>Perkinsidae</taxon>
        <taxon>Perkinsus</taxon>
    </lineage>
</organism>
<feature type="compositionally biased region" description="Low complexity" evidence="1">
    <location>
        <begin position="710"/>
        <end position="742"/>
    </location>
</feature>
<protein>
    <submittedName>
        <fullName evidence="2">Uncharacterized protein</fullName>
    </submittedName>
</protein>
<evidence type="ECO:0000313" key="2">
    <source>
        <dbReference type="EMBL" id="KAF4676398.1"/>
    </source>
</evidence>
<accession>A0A7J6MXN3</accession>
<feature type="region of interest" description="Disordered" evidence="1">
    <location>
        <begin position="193"/>
        <end position="268"/>
    </location>
</feature>
<feature type="compositionally biased region" description="Polar residues" evidence="1">
    <location>
        <begin position="681"/>
        <end position="702"/>
    </location>
</feature>
<feature type="compositionally biased region" description="Low complexity" evidence="1">
    <location>
        <begin position="649"/>
        <end position="669"/>
    </location>
</feature>
<evidence type="ECO:0000256" key="1">
    <source>
        <dbReference type="SAM" id="MobiDB-lite"/>
    </source>
</evidence>
<feature type="compositionally biased region" description="Low complexity" evidence="1">
    <location>
        <begin position="752"/>
        <end position="846"/>
    </location>
</feature>
<comment type="caution">
    <text evidence="2">The sequence shown here is derived from an EMBL/GenBank/DDBJ whole genome shotgun (WGS) entry which is preliminary data.</text>
</comment>
<gene>
    <name evidence="2" type="ORF">FOL47_006312</name>
</gene>
<evidence type="ECO:0000313" key="3">
    <source>
        <dbReference type="Proteomes" id="UP000591131"/>
    </source>
</evidence>
<name>A0A7J6MXN3_PERCH</name>
<feature type="region of interest" description="Disordered" evidence="1">
    <location>
        <begin position="628"/>
        <end position="846"/>
    </location>
</feature>
<dbReference type="Proteomes" id="UP000591131">
    <property type="component" value="Unassembled WGS sequence"/>
</dbReference>
<keyword evidence="3" id="KW-1185">Reference proteome</keyword>
<feature type="compositionally biased region" description="Polar residues" evidence="1">
    <location>
        <begin position="195"/>
        <end position="205"/>
    </location>
</feature>